<keyword evidence="1" id="KW-1133">Transmembrane helix</keyword>
<dbReference type="AlphaFoldDB" id="A0A4R7ZEF0"/>
<proteinExistence type="predicted"/>
<comment type="caution">
    <text evidence="2">The sequence shown here is derived from an EMBL/GenBank/DDBJ whole genome shotgun (WGS) entry which is preliminary data.</text>
</comment>
<feature type="transmembrane region" description="Helical" evidence="1">
    <location>
        <begin position="36"/>
        <end position="55"/>
    </location>
</feature>
<evidence type="ECO:0000313" key="3">
    <source>
        <dbReference type="Proteomes" id="UP000295447"/>
    </source>
</evidence>
<accession>A0A4R7ZEF0</accession>
<evidence type="ECO:0000256" key="1">
    <source>
        <dbReference type="SAM" id="Phobius"/>
    </source>
</evidence>
<dbReference type="EMBL" id="SODF01000003">
    <property type="protein sequence ID" value="TDW15997.1"/>
    <property type="molecule type" value="Genomic_DNA"/>
</dbReference>
<organism evidence="2 3">
    <name type="scientific">Kribbella kalugense</name>
    <dbReference type="NCBI Taxonomy" id="2512221"/>
    <lineage>
        <taxon>Bacteria</taxon>
        <taxon>Bacillati</taxon>
        <taxon>Actinomycetota</taxon>
        <taxon>Actinomycetes</taxon>
        <taxon>Propionibacteriales</taxon>
        <taxon>Kribbellaceae</taxon>
        <taxon>Kribbella</taxon>
    </lineage>
</organism>
<protein>
    <submittedName>
        <fullName evidence="2">Uncharacterized protein</fullName>
    </submittedName>
</protein>
<dbReference type="Proteomes" id="UP000295447">
    <property type="component" value="Unassembled WGS sequence"/>
</dbReference>
<name>A0A4R7ZEF0_9ACTN</name>
<reference evidence="2 3" key="1">
    <citation type="submission" date="2019-03" db="EMBL/GenBank/DDBJ databases">
        <title>Genomic Encyclopedia of Type Strains, Phase III (KMG-III): the genomes of soil and plant-associated and newly described type strains.</title>
        <authorList>
            <person name="Whitman W."/>
        </authorList>
    </citation>
    <scope>NUCLEOTIDE SEQUENCE [LARGE SCALE GENOMIC DNA]</scope>
    <source>
        <strain evidence="2 3">VKM Ac-2570</strain>
    </source>
</reference>
<gene>
    <name evidence="2" type="ORF">EV650_7491</name>
</gene>
<evidence type="ECO:0000313" key="2">
    <source>
        <dbReference type="EMBL" id="TDW15997.1"/>
    </source>
</evidence>
<feature type="transmembrane region" description="Helical" evidence="1">
    <location>
        <begin position="87"/>
        <end position="109"/>
    </location>
</feature>
<sequence length="117" mass="12543">MLRVTAGVHAVAICMQPVLAGLYLNGSPSGLRMHEPIGLGIVFLGLFQLLMATIWWRSGGRWTVPAVSLLITAAEVVQTSMGYSRQLAIHIPLGIALVAGTLAFAFWTIRERQGVSA</sequence>
<keyword evidence="3" id="KW-1185">Reference proteome</keyword>
<keyword evidence="1" id="KW-0472">Membrane</keyword>
<keyword evidence="1" id="KW-0812">Transmembrane</keyword>